<accession>A0A5D4GR15</accession>
<dbReference type="Pfam" id="PF06226">
    <property type="entry name" value="DUF1007"/>
    <property type="match status" value="1"/>
</dbReference>
<dbReference type="PROSITE" id="PS51318">
    <property type="entry name" value="TAT"/>
    <property type="match status" value="1"/>
</dbReference>
<sequence length="243" mass="26862">MSHFRPLCADARARIEKGRATLRRITRRGLIAATAVAGCLVGAAPAMAHPHVFAEANLEVALDDGGMVVALRHVWRFDDLFSSTVLLEFDKNADLVLDNAELEDVGAVIHESLAEFDYFQFVTAKGRDVKMQAPERIMANFEDNQLIILFESRPVEPLKLDGTVDFGVYDPTFYTAIDFYDDKSLVVADLPQGCTRAVVRPDPDEAIAMNQQSLTDAFFNDPTGVDYSKLFATRLELNCTGQG</sequence>
<dbReference type="InterPro" id="IPR019546">
    <property type="entry name" value="TAT_signal_bac_arc"/>
</dbReference>
<dbReference type="OrthoDB" id="1679673at2"/>
<proteinExistence type="predicted"/>
<evidence type="ECO:0000313" key="1">
    <source>
        <dbReference type="EMBL" id="TYR30159.1"/>
    </source>
</evidence>
<dbReference type="Proteomes" id="UP000323258">
    <property type="component" value="Unassembled WGS sequence"/>
</dbReference>
<dbReference type="PIRSF" id="PIRSF008159">
    <property type="entry name" value="UCP008159_ABC"/>
    <property type="match status" value="1"/>
</dbReference>
<dbReference type="InterPro" id="IPR010412">
    <property type="entry name" value="DUF1007"/>
</dbReference>
<evidence type="ECO:0000313" key="2">
    <source>
        <dbReference type="Proteomes" id="UP000323258"/>
    </source>
</evidence>
<protein>
    <submittedName>
        <fullName evidence="1">DUF1007 family protein</fullName>
    </submittedName>
</protein>
<reference evidence="1 2" key="2">
    <citation type="submission" date="2019-09" db="EMBL/GenBank/DDBJ databases">
        <title>Mesorhizobium sp. MaA-C15 isolated from Microcystis aeruginosa.</title>
        <authorList>
            <person name="Jeong S.E."/>
            <person name="Jin H.M."/>
            <person name="Jeon C.O."/>
        </authorList>
    </citation>
    <scope>NUCLEOTIDE SEQUENCE [LARGE SCALE GENOMIC DNA]</scope>
    <source>
        <strain evidence="1 2">MaA-C15</strain>
    </source>
</reference>
<dbReference type="InterPro" id="IPR016537">
    <property type="entry name" value="UCP008159_ABC"/>
</dbReference>
<gene>
    <name evidence="1" type="ORF">FY036_19950</name>
</gene>
<keyword evidence="2" id="KW-1185">Reference proteome</keyword>
<comment type="caution">
    <text evidence="1">The sequence shown here is derived from an EMBL/GenBank/DDBJ whole genome shotgun (WGS) entry which is preliminary data.</text>
</comment>
<name>A0A5D4GR15_9HYPH</name>
<organism evidence="1 2">
    <name type="scientific">Neoaquamicrobium microcysteis</name>
    <dbReference type="NCBI Taxonomy" id="2682781"/>
    <lineage>
        <taxon>Bacteria</taxon>
        <taxon>Pseudomonadati</taxon>
        <taxon>Pseudomonadota</taxon>
        <taxon>Alphaproteobacteria</taxon>
        <taxon>Hyphomicrobiales</taxon>
        <taxon>Phyllobacteriaceae</taxon>
        <taxon>Neoaquamicrobium</taxon>
    </lineage>
</organism>
<dbReference type="AlphaFoldDB" id="A0A5D4GR15"/>
<dbReference type="NCBIfam" id="TIGR01409">
    <property type="entry name" value="TAT_signal_seq"/>
    <property type="match status" value="1"/>
</dbReference>
<dbReference type="EMBL" id="VSZS01000067">
    <property type="protein sequence ID" value="TYR30159.1"/>
    <property type="molecule type" value="Genomic_DNA"/>
</dbReference>
<dbReference type="InterPro" id="IPR006311">
    <property type="entry name" value="TAT_signal"/>
</dbReference>
<reference evidence="1 2" key="1">
    <citation type="submission" date="2019-08" db="EMBL/GenBank/DDBJ databases">
        <authorList>
            <person name="Seo Y.L."/>
        </authorList>
    </citation>
    <scope>NUCLEOTIDE SEQUENCE [LARGE SCALE GENOMIC DNA]</scope>
    <source>
        <strain evidence="1 2">MaA-C15</strain>
    </source>
</reference>